<protein>
    <submittedName>
        <fullName evidence="2">Immunoglobulin</fullName>
    </submittedName>
</protein>
<dbReference type="Proteomes" id="UP000051574">
    <property type="component" value="Unassembled WGS sequence"/>
</dbReference>
<sequence>DSRDKKLEQGRHWSDETVLGERATFRYQDQPAKLILERTRDGDAGIYHCRVDFKQSPTKNVKVNLTVIIPPEKVSILDEKGVHIPHYILGPYNEGSSVNITCVATGGRPPPTVTWWLENTRLDTTYEYLSERRVRNVLHLEKLERKHLHNVFTCQALNNHQVAPISSSVTLDLN</sequence>
<organism evidence="2 3">
    <name type="scientific">Oryctes borbonicus</name>
    <dbReference type="NCBI Taxonomy" id="1629725"/>
    <lineage>
        <taxon>Eukaryota</taxon>
        <taxon>Metazoa</taxon>
        <taxon>Ecdysozoa</taxon>
        <taxon>Arthropoda</taxon>
        <taxon>Hexapoda</taxon>
        <taxon>Insecta</taxon>
        <taxon>Pterygota</taxon>
        <taxon>Neoptera</taxon>
        <taxon>Endopterygota</taxon>
        <taxon>Coleoptera</taxon>
        <taxon>Polyphaga</taxon>
        <taxon>Scarabaeiformia</taxon>
        <taxon>Scarabaeidae</taxon>
        <taxon>Dynastinae</taxon>
        <taxon>Oryctes</taxon>
    </lineage>
</organism>
<comment type="caution">
    <text evidence="2">The sequence shown here is derived from an EMBL/GenBank/DDBJ whole genome shotgun (WGS) entry which is preliminary data.</text>
</comment>
<proteinExistence type="predicted"/>
<dbReference type="Gene3D" id="2.60.40.10">
    <property type="entry name" value="Immunoglobulins"/>
    <property type="match status" value="2"/>
</dbReference>
<dbReference type="AlphaFoldDB" id="A0A0T6BAS9"/>
<accession>A0A0T6BAS9</accession>
<reference evidence="2 3" key="1">
    <citation type="submission" date="2015-09" db="EMBL/GenBank/DDBJ databases">
        <title>Draft genome of the scarab beetle Oryctes borbonicus.</title>
        <authorList>
            <person name="Meyer J.M."/>
            <person name="Markov G.V."/>
            <person name="Baskaran P."/>
            <person name="Herrmann M."/>
            <person name="Sommer R.J."/>
            <person name="Roedelsperger C."/>
        </authorList>
    </citation>
    <scope>NUCLEOTIDE SEQUENCE [LARGE SCALE GENOMIC DNA]</scope>
    <source>
        <strain evidence="2">OB123</strain>
        <tissue evidence="2">Whole animal</tissue>
    </source>
</reference>
<feature type="domain" description="Ig-like" evidence="1">
    <location>
        <begin position="85"/>
        <end position="170"/>
    </location>
</feature>
<dbReference type="OrthoDB" id="8825892at2759"/>
<dbReference type="EMBL" id="LJIG01002574">
    <property type="protein sequence ID" value="KRT84366.1"/>
    <property type="molecule type" value="Genomic_DNA"/>
</dbReference>
<dbReference type="PANTHER" id="PTHR23278:SF30">
    <property type="entry name" value="SIDESTEP VIII, ISOFORM B"/>
    <property type="match status" value="1"/>
</dbReference>
<dbReference type="Pfam" id="PF13927">
    <property type="entry name" value="Ig_3"/>
    <property type="match status" value="1"/>
</dbReference>
<feature type="non-terminal residue" evidence="2">
    <location>
        <position position="1"/>
    </location>
</feature>
<evidence type="ECO:0000259" key="1">
    <source>
        <dbReference type="PROSITE" id="PS50835"/>
    </source>
</evidence>
<dbReference type="PROSITE" id="PS50835">
    <property type="entry name" value="IG_LIKE"/>
    <property type="match status" value="1"/>
</dbReference>
<evidence type="ECO:0000313" key="3">
    <source>
        <dbReference type="Proteomes" id="UP000051574"/>
    </source>
</evidence>
<name>A0A0T6BAS9_9SCAR</name>
<keyword evidence="3" id="KW-1185">Reference proteome</keyword>
<dbReference type="PANTHER" id="PTHR23278">
    <property type="entry name" value="SIDESTEP PROTEIN"/>
    <property type="match status" value="1"/>
</dbReference>
<dbReference type="InterPro" id="IPR036179">
    <property type="entry name" value="Ig-like_dom_sf"/>
</dbReference>
<dbReference type="InterPro" id="IPR007110">
    <property type="entry name" value="Ig-like_dom"/>
</dbReference>
<dbReference type="SUPFAM" id="SSF48726">
    <property type="entry name" value="Immunoglobulin"/>
    <property type="match status" value="2"/>
</dbReference>
<evidence type="ECO:0000313" key="2">
    <source>
        <dbReference type="EMBL" id="KRT84366.1"/>
    </source>
</evidence>
<feature type="non-terminal residue" evidence="2">
    <location>
        <position position="174"/>
    </location>
</feature>
<dbReference type="InterPro" id="IPR013783">
    <property type="entry name" value="Ig-like_fold"/>
</dbReference>
<dbReference type="CDD" id="cd00096">
    <property type="entry name" value="Ig"/>
    <property type="match status" value="1"/>
</dbReference>
<gene>
    <name evidence="2" type="ORF">AMK59_877</name>
</gene>